<keyword evidence="3" id="KW-0378">Hydrolase</keyword>
<dbReference type="GO" id="GO:0008234">
    <property type="term" value="F:cysteine-type peptidase activity"/>
    <property type="evidence" value="ECO:0007669"/>
    <property type="project" value="UniProtKB-KW"/>
</dbReference>
<reference evidence="6 7" key="1">
    <citation type="submission" date="2011-02" db="EMBL/GenBank/DDBJ databases">
        <title>The Genome Sequence of Sphaeroforma arctica JP610.</title>
        <authorList>
            <consortium name="The Broad Institute Genome Sequencing Platform"/>
            <person name="Russ C."/>
            <person name="Cuomo C."/>
            <person name="Young S.K."/>
            <person name="Zeng Q."/>
            <person name="Gargeya S."/>
            <person name="Alvarado L."/>
            <person name="Berlin A."/>
            <person name="Chapman S.B."/>
            <person name="Chen Z."/>
            <person name="Freedman E."/>
            <person name="Gellesch M."/>
            <person name="Goldberg J."/>
            <person name="Griggs A."/>
            <person name="Gujja S."/>
            <person name="Heilman E."/>
            <person name="Heiman D."/>
            <person name="Howarth C."/>
            <person name="Mehta T."/>
            <person name="Neiman D."/>
            <person name="Pearson M."/>
            <person name="Roberts A."/>
            <person name="Saif S."/>
            <person name="Shea T."/>
            <person name="Shenoy N."/>
            <person name="Sisk P."/>
            <person name="Stolte C."/>
            <person name="Sykes S."/>
            <person name="White J."/>
            <person name="Yandava C."/>
            <person name="Burger G."/>
            <person name="Gray M.W."/>
            <person name="Holland P.W.H."/>
            <person name="King N."/>
            <person name="Lang F.B.F."/>
            <person name="Roger A.J."/>
            <person name="Ruiz-Trillo I."/>
            <person name="Haas B."/>
            <person name="Nusbaum C."/>
            <person name="Birren B."/>
        </authorList>
    </citation>
    <scope>NUCLEOTIDE SEQUENCE [LARGE SCALE GENOMIC DNA]</scope>
    <source>
        <strain evidence="6 7">JP610</strain>
    </source>
</reference>
<dbReference type="eggNOG" id="KOG3246">
    <property type="taxonomic scope" value="Eukaryota"/>
</dbReference>
<dbReference type="GO" id="GO:0000338">
    <property type="term" value="P:protein deneddylation"/>
    <property type="evidence" value="ECO:0007669"/>
    <property type="project" value="TreeGrafter"/>
</dbReference>
<dbReference type="InterPro" id="IPR044613">
    <property type="entry name" value="Nep1/2-like"/>
</dbReference>
<dbReference type="GO" id="GO:0006508">
    <property type="term" value="P:proteolysis"/>
    <property type="evidence" value="ECO:0007669"/>
    <property type="project" value="UniProtKB-KW"/>
</dbReference>
<dbReference type="PANTHER" id="PTHR46468">
    <property type="entry name" value="SENTRIN-SPECIFIC PROTEASE 8"/>
    <property type="match status" value="1"/>
</dbReference>
<keyword evidence="7" id="KW-1185">Reference proteome</keyword>
<dbReference type="RefSeq" id="XP_014159490.1">
    <property type="nucleotide sequence ID" value="XM_014304015.1"/>
</dbReference>
<dbReference type="Gene3D" id="3.40.395.10">
    <property type="entry name" value="Adenoviral Proteinase, Chain A"/>
    <property type="match status" value="1"/>
</dbReference>
<dbReference type="PROSITE" id="PS50600">
    <property type="entry name" value="ULP_PROTEASE"/>
    <property type="match status" value="1"/>
</dbReference>
<evidence type="ECO:0000313" key="6">
    <source>
        <dbReference type="EMBL" id="KNC85588.1"/>
    </source>
</evidence>
<dbReference type="PANTHER" id="PTHR46468:SF1">
    <property type="entry name" value="SENTRIN-SPECIFIC PROTEASE 8"/>
    <property type="match status" value="1"/>
</dbReference>
<accession>A0A0L0GBH8</accession>
<dbReference type="InterPro" id="IPR038765">
    <property type="entry name" value="Papain-like_cys_pep_sf"/>
</dbReference>
<dbReference type="EMBL" id="KQ241694">
    <property type="protein sequence ID" value="KNC85588.1"/>
    <property type="molecule type" value="Genomic_DNA"/>
</dbReference>
<gene>
    <name evidence="6" type="ORF">SARC_02245</name>
</gene>
<dbReference type="AlphaFoldDB" id="A0A0L0GBH8"/>
<evidence type="ECO:0000256" key="2">
    <source>
        <dbReference type="ARBA" id="ARBA00022670"/>
    </source>
</evidence>
<evidence type="ECO:0000256" key="3">
    <source>
        <dbReference type="ARBA" id="ARBA00022801"/>
    </source>
</evidence>
<dbReference type="GO" id="GO:0019784">
    <property type="term" value="F:deNEDDylase activity"/>
    <property type="evidence" value="ECO:0007669"/>
    <property type="project" value="InterPro"/>
</dbReference>
<feature type="domain" description="Ubiquitin-like protease family profile" evidence="5">
    <location>
        <begin position="9"/>
        <end position="170"/>
    </location>
</feature>
<name>A0A0L0GBH8_9EUKA</name>
<keyword evidence="4" id="KW-0788">Thiol protease</keyword>
<evidence type="ECO:0000313" key="7">
    <source>
        <dbReference type="Proteomes" id="UP000054560"/>
    </source>
</evidence>
<dbReference type="Proteomes" id="UP000054560">
    <property type="component" value="Unassembled WGS sequence"/>
</dbReference>
<sequence>MKAVQYGDTVVYVEDLKSLGKHQWLGDRVISFYFEFLQNEVYPEYPAICFVSPVVVQLIGSLTVPTEVEQFVSAMCLDERDLILLPLNNNIDYSMAAGGSHWSLLVFDRREHVFTHYDSMRHNNWKPAVDLVNKLHPSLDRYAEIIKATCPQQRNGSDCGMYAMVFAAEVAQAFADNRKPDLDCATPSFVDAKRKNLYDLIIQIGKPCDNIR</sequence>
<keyword evidence="2" id="KW-0645">Protease</keyword>
<evidence type="ECO:0000259" key="5">
    <source>
        <dbReference type="PROSITE" id="PS50600"/>
    </source>
</evidence>
<dbReference type="SUPFAM" id="SSF54001">
    <property type="entry name" value="Cysteine proteinases"/>
    <property type="match status" value="1"/>
</dbReference>
<organism evidence="6 7">
    <name type="scientific">Sphaeroforma arctica JP610</name>
    <dbReference type="NCBI Taxonomy" id="667725"/>
    <lineage>
        <taxon>Eukaryota</taxon>
        <taxon>Ichthyosporea</taxon>
        <taxon>Ichthyophonida</taxon>
        <taxon>Sphaeroforma</taxon>
    </lineage>
</organism>
<dbReference type="GeneID" id="25902749"/>
<dbReference type="InterPro" id="IPR003653">
    <property type="entry name" value="Peptidase_C48_C"/>
</dbReference>
<protein>
    <recommendedName>
        <fullName evidence="5">Ubiquitin-like protease family profile domain-containing protein</fullName>
    </recommendedName>
</protein>
<dbReference type="OrthoDB" id="5065855at2759"/>
<dbReference type="STRING" id="667725.A0A0L0GBH8"/>
<proteinExistence type="inferred from homology"/>
<comment type="similarity">
    <text evidence="1">Belongs to the peptidase C48 family.</text>
</comment>
<dbReference type="Pfam" id="PF02902">
    <property type="entry name" value="Peptidase_C48"/>
    <property type="match status" value="1"/>
</dbReference>
<evidence type="ECO:0000256" key="1">
    <source>
        <dbReference type="ARBA" id="ARBA00005234"/>
    </source>
</evidence>
<evidence type="ECO:0000256" key="4">
    <source>
        <dbReference type="ARBA" id="ARBA00022807"/>
    </source>
</evidence>